<dbReference type="GO" id="GO:0016787">
    <property type="term" value="F:hydrolase activity"/>
    <property type="evidence" value="ECO:0007669"/>
    <property type="project" value="UniProtKB-KW"/>
</dbReference>
<proteinExistence type="predicted"/>
<evidence type="ECO:0000313" key="2">
    <source>
        <dbReference type="EMBL" id="KAL1608551.1"/>
    </source>
</evidence>
<protein>
    <submittedName>
        <fullName evidence="2">31 glycoside hydrolase</fullName>
    </submittedName>
</protein>
<sequence length="159" mass="17090">MLPPVFSEDNTVTYYLPKGEWYSILDQKIRTGPRYVTEEFDFFGLPALLRPGGAIVMGKGGEKVEYDWADSFKVLVNVEEGMDITVDVPSHERLGEKALSLKVTSSGSRVSVEMVGGTSNSAWEVVVVNKKASSADGGEVLSEGEVSVAAGVAKVAVSW</sequence>
<feature type="domain" description="Glycosyl hydrolase family 31 C-terminal" evidence="1">
    <location>
        <begin position="2"/>
        <end position="53"/>
    </location>
</feature>
<accession>A0ABR3RVU3</accession>
<dbReference type="Gene3D" id="2.60.40.1180">
    <property type="entry name" value="Golgi alpha-mannosidase II"/>
    <property type="match status" value="2"/>
</dbReference>
<evidence type="ECO:0000313" key="3">
    <source>
        <dbReference type="Proteomes" id="UP001521785"/>
    </source>
</evidence>
<dbReference type="EMBL" id="JAKJXO020000003">
    <property type="protein sequence ID" value="KAL1608551.1"/>
    <property type="molecule type" value="Genomic_DNA"/>
</dbReference>
<evidence type="ECO:0000259" key="1">
    <source>
        <dbReference type="Pfam" id="PF21365"/>
    </source>
</evidence>
<dbReference type="InterPro" id="IPR013780">
    <property type="entry name" value="Glyco_hydro_b"/>
</dbReference>
<keyword evidence="2" id="KW-0378">Hydrolase</keyword>
<reference evidence="2 3" key="1">
    <citation type="submission" date="2024-02" db="EMBL/GenBank/DDBJ databases">
        <title>De novo assembly and annotation of 12 fungi associated with fruit tree decline syndrome in Ontario, Canada.</title>
        <authorList>
            <person name="Sulman M."/>
            <person name="Ellouze W."/>
            <person name="Ilyukhin E."/>
        </authorList>
    </citation>
    <scope>NUCLEOTIDE SEQUENCE [LARGE SCALE GENOMIC DNA]</scope>
    <source>
        <strain evidence="2 3">M42-189</strain>
    </source>
</reference>
<comment type="caution">
    <text evidence="2">The sequence shown here is derived from an EMBL/GenBank/DDBJ whole genome shotgun (WGS) entry which is preliminary data.</text>
</comment>
<organism evidence="2 3">
    <name type="scientific">Paraconiothyrium brasiliense</name>
    <dbReference type="NCBI Taxonomy" id="300254"/>
    <lineage>
        <taxon>Eukaryota</taxon>
        <taxon>Fungi</taxon>
        <taxon>Dikarya</taxon>
        <taxon>Ascomycota</taxon>
        <taxon>Pezizomycotina</taxon>
        <taxon>Dothideomycetes</taxon>
        <taxon>Pleosporomycetidae</taxon>
        <taxon>Pleosporales</taxon>
        <taxon>Massarineae</taxon>
        <taxon>Didymosphaeriaceae</taxon>
        <taxon>Paraconiothyrium</taxon>
    </lineage>
</organism>
<gene>
    <name evidence="2" type="primary">YIC1</name>
    <name evidence="2" type="ORF">SLS60_003493</name>
</gene>
<dbReference type="SUPFAM" id="SSF117125">
    <property type="entry name" value="Putative glucosidase YicI, C-terminal domain"/>
    <property type="match status" value="1"/>
</dbReference>
<keyword evidence="3" id="KW-1185">Reference proteome</keyword>
<dbReference type="InterPro" id="IPR048395">
    <property type="entry name" value="Glyco_hydro_31_C"/>
</dbReference>
<name>A0ABR3RVU3_9PLEO</name>
<dbReference type="SUPFAM" id="SSF51011">
    <property type="entry name" value="Glycosyl hydrolase domain"/>
    <property type="match status" value="1"/>
</dbReference>
<dbReference type="Pfam" id="PF21365">
    <property type="entry name" value="Glyco_hydro_31_3rd"/>
    <property type="match status" value="1"/>
</dbReference>
<dbReference type="Proteomes" id="UP001521785">
    <property type="component" value="Unassembled WGS sequence"/>
</dbReference>